<dbReference type="PRINTS" id="PR01504">
    <property type="entry name" value="PNCREATITSAP"/>
</dbReference>
<dbReference type="SMART" id="SM00034">
    <property type="entry name" value="CLECT"/>
    <property type="match status" value="1"/>
</dbReference>
<keyword evidence="2" id="KW-0732">Signal</keyword>
<reference evidence="4" key="2">
    <citation type="submission" date="2025-09" db="UniProtKB">
        <authorList>
            <consortium name="Ensembl"/>
        </authorList>
    </citation>
    <scope>IDENTIFICATION</scope>
</reference>
<evidence type="ECO:0000259" key="3">
    <source>
        <dbReference type="PROSITE" id="PS50041"/>
    </source>
</evidence>
<dbReference type="Ensembl" id="ENSSDUT00000031627.1">
    <property type="protein sequence ID" value="ENSSDUP00000031091.1"/>
    <property type="gene ID" value="ENSSDUG00000022360.1"/>
</dbReference>
<keyword evidence="5" id="KW-1185">Reference proteome</keyword>
<dbReference type="PROSITE" id="PS50041">
    <property type="entry name" value="C_TYPE_LECTIN_2"/>
    <property type="match status" value="1"/>
</dbReference>
<feature type="domain" description="C-type lectin" evidence="3">
    <location>
        <begin position="64"/>
        <end position="183"/>
    </location>
</feature>
<evidence type="ECO:0000256" key="2">
    <source>
        <dbReference type="SAM" id="SignalP"/>
    </source>
</evidence>
<evidence type="ECO:0000313" key="4">
    <source>
        <dbReference type="Ensembl" id="ENSSDUP00000031091.1"/>
    </source>
</evidence>
<protein>
    <submittedName>
        <fullName evidence="4">Ladderlectin-like</fullName>
    </submittedName>
</protein>
<evidence type="ECO:0000256" key="1">
    <source>
        <dbReference type="ARBA" id="ARBA00023157"/>
    </source>
</evidence>
<feature type="signal peptide" evidence="2">
    <location>
        <begin position="1"/>
        <end position="32"/>
    </location>
</feature>
<name>A0A3B4VJF6_SERDU</name>
<dbReference type="GeneTree" id="ENSGT00940000164599"/>
<proteinExistence type="predicted"/>
<organism evidence="4 5">
    <name type="scientific">Seriola dumerili</name>
    <name type="common">Greater amberjack</name>
    <name type="synonym">Caranx dumerili</name>
    <dbReference type="NCBI Taxonomy" id="41447"/>
    <lineage>
        <taxon>Eukaryota</taxon>
        <taxon>Metazoa</taxon>
        <taxon>Chordata</taxon>
        <taxon>Craniata</taxon>
        <taxon>Vertebrata</taxon>
        <taxon>Euteleostomi</taxon>
        <taxon>Actinopterygii</taxon>
        <taxon>Neopterygii</taxon>
        <taxon>Teleostei</taxon>
        <taxon>Neoteleostei</taxon>
        <taxon>Acanthomorphata</taxon>
        <taxon>Carangaria</taxon>
        <taxon>Carangiformes</taxon>
        <taxon>Carangidae</taxon>
        <taxon>Seriola</taxon>
    </lineage>
</organism>
<dbReference type="PROSITE" id="PS00615">
    <property type="entry name" value="C_TYPE_LECTIN_1"/>
    <property type="match status" value="1"/>
</dbReference>
<sequence>MIFMSCSFSCPPTTKMLTVCLLVCAMMALTRAAALPGDMPEKTQTAESHLVKRSTSCSAGWSLFSGRCFRYVPKPMTWAKAERNCRSMGANLASVHSTQDYHRIQWLILTATHQQKETWIGGSDAQEENIWFWSDGSPFHYSNWCHGQPSHFHGRQHCLQMNYEGQKCWDDVECNVHLPSICVKKGR</sequence>
<dbReference type="SUPFAM" id="SSF56436">
    <property type="entry name" value="C-type lectin-like"/>
    <property type="match status" value="1"/>
</dbReference>
<evidence type="ECO:0000313" key="5">
    <source>
        <dbReference type="Proteomes" id="UP000261420"/>
    </source>
</evidence>
<accession>A0A3B4VJF6</accession>
<feature type="chain" id="PRO_5017447575" evidence="2">
    <location>
        <begin position="33"/>
        <end position="187"/>
    </location>
</feature>
<dbReference type="InterPro" id="IPR016186">
    <property type="entry name" value="C-type_lectin-like/link_sf"/>
</dbReference>
<dbReference type="Pfam" id="PF00059">
    <property type="entry name" value="Lectin_C"/>
    <property type="match status" value="1"/>
</dbReference>
<reference evidence="4" key="1">
    <citation type="submission" date="2025-08" db="UniProtKB">
        <authorList>
            <consortium name="Ensembl"/>
        </authorList>
    </citation>
    <scope>IDENTIFICATION</scope>
</reference>
<dbReference type="InterPro" id="IPR050111">
    <property type="entry name" value="C-type_lectin/snaclec_domain"/>
</dbReference>
<keyword evidence="1" id="KW-1015">Disulfide bond</keyword>
<dbReference type="InterPro" id="IPR016187">
    <property type="entry name" value="CTDL_fold"/>
</dbReference>
<dbReference type="Gene3D" id="3.10.100.10">
    <property type="entry name" value="Mannose-Binding Protein A, subunit A"/>
    <property type="match status" value="1"/>
</dbReference>
<dbReference type="InterPro" id="IPR018378">
    <property type="entry name" value="C-type_lectin_CS"/>
</dbReference>
<dbReference type="InterPro" id="IPR001304">
    <property type="entry name" value="C-type_lectin-like"/>
</dbReference>
<dbReference type="AlphaFoldDB" id="A0A3B4VJF6"/>
<dbReference type="Proteomes" id="UP000261420">
    <property type="component" value="Unplaced"/>
</dbReference>
<dbReference type="CDD" id="cd00037">
    <property type="entry name" value="CLECT"/>
    <property type="match status" value="1"/>
</dbReference>
<dbReference type="PANTHER" id="PTHR22803">
    <property type="entry name" value="MANNOSE, PHOSPHOLIPASE, LECTIN RECEPTOR RELATED"/>
    <property type="match status" value="1"/>
</dbReference>